<gene>
    <name evidence="1" type="ORF">Lmor_0511</name>
    <name evidence="2" type="ORF">NCTC12239_00624</name>
</gene>
<reference evidence="1 3" key="1">
    <citation type="submission" date="2015-11" db="EMBL/GenBank/DDBJ databases">
        <title>Genomic analysis of 38 Legionella species identifies large and diverse effector repertoires.</title>
        <authorList>
            <person name="Burstein D."/>
            <person name="Amaro F."/>
            <person name="Zusman T."/>
            <person name="Lifshitz Z."/>
            <person name="Cohen O."/>
            <person name="Gilbert J.A."/>
            <person name="Pupko T."/>
            <person name="Shuman H.A."/>
            <person name="Segal G."/>
        </authorList>
    </citation>
    <scope>NUCLEOTIDE SEQUENCE [LARGE SCALE GENOMIC DNA]</scope>
    <source>
        <strain evidence="1 3">ATCC 43877</strain>
    </source>
</reference>
<evidence type="ECO:0000313" key="3">
    <source>
        <dbReference type="Proteomes" id="UP000054985"/>
    </source>
</evidence>
<organism evidence="2 4">
    <name type="scientific">Legionella moravica</name>
    <dbReference type="NCBI Taxonomy" id="39962"/>
    <lineage>
        <taxon>Bacteria</taxon>
        <taxon>Pseudomonadati</taxon>
        <taxon>Pseudomonadota</taxon>
        <taxon>Gammaproteobacteria</taxon>
        <taxon>Legionellales</taxon>
        <taxon>Legionellaceae</taxon>
        <taxon>Legionella</taxon>
    </lineage>
</organism>
<dbReference type="AlphaFoldDB" id="A0A378JUM2"/>
<sequence>MTDFLKTNRLTISFTERSHFEDILQLRSDPDVQRFTIQRPQSHVGILNDLWIL</sequence>
<protein>
    <submittedName>
        <fullName evidence="2">Uncharacterized protein</fullName>
    </submittedName>
</protein>
<keyword evidence="3" id="KW-1185">Reference proteome</keyword>
<reference evidence="2 4" key="2">
    <citation type="submission" date="2018-06" db="EMBL/GenBank/DDBJ databases">
        <authorList>
            <consortium name="Pathogen Informatics"/>
            <person name="Doyle S."/>
        </authorList>
    </citation>
    <scope>NUCLEOTIDE SEQUENCE [LARGE SCALE GENOMIC DNA]</scope>
    <source>
        <strain evidence="2 4">NCTC12239</strain>
    </source>
</reference>
<accession>A0A378JUM2</accession>
<dbReference type="Proteomes" id="UP000054985">
    <property type="component" value="Unassembled WGS sequence"/>
</dbReference>
<dbReference type="RefSeq" id="WP_155824929.1">
    <property type="nucleotide sequence ID" value="NZ_CAAAJG010000034.1"/>
</dbReference>
<name>A0A378JUM2_9GAMM</name>
<evidence type="ECO:0000313" key="2">
    <source>
        <dbReference type="EMBL" id="STX61707.1"/>
    </source>
</evidence>
<proteinExistence type="predicted"/>
<dbReference type="STRING" id="39962.Lmor_0511"/>
<evidence type="ECO:0000313" key="4">
    <source>
        <dbReference type="Proteomes" id="UP000254040"/>
    </source>
</evidence>
<dbReference type="EMBL" id="LNYN01000012">
    <property type="protein sequence ID" value="KTD37648.1"/>
    <property type="molecule type" value="Genomic_DNA"/>
</dbReference>
<dbReference type="EMBL" id="UGOG01000001">
    <property type="protein sequence ID" value="STX61707.1"/>
    <property type="molecule type" value="Genomic_DNA"/>
</dbReference>
<dbReference type="Proteomes" id="UP000254040">
    <property type="component" value="Unassembled WGS sequence"/>
</dbReference>
<evidence type="ECO:0000313" key="1">
    <source>
        <dbReference type="EMBL" id="KTD37648.1"/>
    </source>
</evidence>